<keyword evidence="6" id="KW-0325">Glycoprotein</keyword>
<dbReference type="Proteomes" id="UP000014760">
    <property type="component" value="Unassembled WGS sequence"/>
</dbReference>
<evidence type="ECO:0000313" key="8">
    <source>
        <dbReference type="EnsemblMetazoa" id="CapteP201000"/>
    </source>
</evidence>
<reference evidence="7 9" key="2">
    <citation type="journal article" date="2013" name="Nature">
        <title>Insights into bilaterian evolution from three spiralian genomes.</title>
        <authorList>
            <person name="Simakov O."/>
            <person name="Marletaz F."/>
            <person name="Cho S.J."/>
            <person name="Edsinger-Gonzales E."/>
            <person name="Havlak P."/>
            <person name="Hellsten U."/>
            <person name="Kuo D.H."/>
            <person name="Larsson T."/>
            <person name="Lv J."/>
            <person name="Arendt D."/>
            <person name="Savage R."/>
            <person name="Osoegawa K."/>
            <person name="de Jong P."/>
            <person name="Grimwood J."/>
            <person name="Chapman J.A."/>
            <person name="Shapiro H."/>
            <person name="Aerts A."/>
            <person name="Otillar R.P."/>
            <person name="Terry A.Y."/>
            <person name="Boore J.L."/>
            <person name="Grigoriev I.V."/>
            <person name="Lindberg D.R."/>
            <person name="Seaver E.C."/>
            <person name="Weisblat D.A."/>
            <person name="Putnam N.H."/>
            <person name="Rokhsar D.S."/>
        </authorList>
    </citation>
    <scope>NUCLEOTIDE SEQUENCE</scope>
    <source>
        <strain evidence="7 9">I ESC-2004</strain>
    </source>
</reference>
<gene>
    <name evidence="7" type="ORF">CAPTEDRAFT_201000</name>
</gene>
<keyword evidence="5" id="KW-0472">Membrane</keyword>
<evidence type="ECO:0000313" key="9">
    <source>
        <dbReference type="Proteomes" id="UP000014760"/>
    </source>
</evidence>
<sequence>MMPQLFLHNATRYDLWQDASTSYQIQWQTLYEPYLVVSRKHAPKYHEAFLERYHNKMSHALEMAFAGFEFWVMPSSYVLHLPHVKHPESRKISKCAGEVLMDFVLYLRRKYGNIYDVSYEPNRPSNGWKFEKML</sequence>
<evidence type="ECO:0000256" key="2">
    <source>
        <dbReference type="ARBA" id="ARBA00022692"/>
    </source>
</evidence>
<organism evidence="7">
    <name type="scientific">Capitella teleta</name>
    <name type="common">Polychaete worm</name>
    <dbReference type="NCBI Taxonomy" id="283909"/>
    <lineage>
        <taxon>Eukaryota</taxon>
        <taxon>Metazoa</taxon>
        <taxon>Spiralia</taxon>
        <taxon>Lophotrochozoa</taxon>
        <taxon>Annelida</taxon>
        <taxon>Polychaeta</taxon>
        <taxon>Sedentaria</taxon>
        <taxon>Scolecida</taxon>
        <taxon>Capitellidae</taxon>
        <taxon>Capitella</taxon>
    </lineage>
</organism>
<proteinExistence type="predicted"/>
<dbReference type="PANTHER" id="PTHR12270:SF52">
    <property type="entry name" value="GLYCOSYLTRANSFERASE-LIKE PROTEIN GNT13-RELATED"/>
    <property type="match status" value="1"/>
</dbReference>
<dbReference type="HOGENOM" id="CLU_1898200_0_0_1"/>
<dbReference type="GO" id="GO:0042285">
    <property type="term" value="F:xylosyltransferase activity"/>
    <property type="evidence" value="ECO:0007669"/>
    <property type="project" value="TreeGrafter"/>
</dbReference>
<dbReference type="EMBL" id="KB312457">
    <property type="protein sequence ID" value="ELT87168.1"/>
    <property type="molecule type" value="Genomic_DNA"/>
</dbReference>
<evidence type="ECO:0000256" key="1">
    <source>
        <dbReference type="ARBA" id="ARBA00004606"/>
    </source>
</evidence>
<reference evidence="9" key="1">
    <citation type="submission" date="2012-12" db="EMBL/GenBank/DDBJ databases">
        <authorList>
            <person name="Hellsten U."/>
            <person name="Grimwood J."/>
            <person name="Chapman J.A."/>
            <person name="Shapiro H."/>
            <person name="Aerts A."/>
            <person name="Otillar R.P."/>
            <person name="Terry A.Y."/>
            <person name="Boore J.L."/>
            <person name="Simakov O."/>
            <person name="Marletaz F."/>
            <person name="Cho S.-J."/>
            <person name="Edsinger-Gonzales E."/>
            <person name="Havlak P."/>
            <person name="Kuo D.-H."/>
            <person name="Larsson T."/>
            <person name="Lv J."/>
            <person name="Arendt D."/>
            <person name="Savage R."/>
            <person name="Osoegawa K."/>
            <person name="de Jong P."/>
            <person name="Lindberg D.R."/>
            <person name="Seaver E.C."/>
            <person name="Weisblat D.A."/>
            <person name="Putnam N.H."/>
            <person name="Grigoriev I.V."/>
            <person name="Rokhsar D.S."/>
        </authorList>
    </citation>
    <scope>NUCLEOTIDE SEQUENCE</scope>
    <source>
        <strain evidence="9">I ESC-2004</strain>
    </source>
</reference>
<comment type="subcellular location">
    <subcellularLocation>
        <location evidence="1">Membrane</location>
        <topology evidence="1">Single-pass type II membrane protein</topology>
    </subcellularLocation>
</comment>
<dbReference type="EMBL" id="AMQN01016023">
    <property type="status" value="NOT_ANNOTATED_CDS"/>
    <property type="molecule type" value="Genomic_DNA"/>
</dbReference>
<dbReference type="AlphaFoldDB" id="R7T3E9"/>
<evidence type="ECO:0000256" key="4">
    <source>
        <dbReference type="ARBA" id="ARBA00022989"/>
    </source>
</evidence>
<dbReference type="GO" id="GO:0035269">
    <property type="term" value="P:protein O-linked glycosylation via mannose"/>
    <property type="evidence" value="ECO:0007669"/>
    <property type="project" value="TreeGrafter"/>
</dbReference>
<protein>
    <submittedName>
        <fullName evidence="7 8">Uncharacterized protein</fullName>
    </submittedName>
</protein>
<evidence type="ECO:0000256" key="6">
    <source>
        <dbReference type="ARBA" id="ARBA00023180"/>
    </source>
</evidence>
<evidence type="ECO:0000313" key="7">
    <source>
        <dbReference type="EMBL" id="ELT87168.1"/>
    </source>
</evidence>
<name>R7T3E9_CAPTE</name>
<accession>R7T3E9</accession>
<dbReference type="STRING" id="283909.R7T3E9"/>
<keyword evidence="9" id="KW-1185">Reference proteome</keyword>
<dbReference type="Pfam" id="PF13896">
    <property type="entry name" value="Glyco_transf_49"/>
    <property type="match status" value="1"/>
</dbReference>
<dbReference type="InterPro" id="IPR051292">
    <property type="entry name" value="Xyl/GlcA_transferase"/>
</dbReference>
<keyword evidence="4" id="KW-1133">Transmembrane helix</keyword>
<reference evidence="8" key="3">
    <citation type="submission" date="2015-06" db="UniProtKB">
        <authorList>
            <consortium name="EnsemblMetazoa"/>
        </authorList>
    </citation>
    <scope>IDENTIFICATION</scope>
</reference>
<dbReference type="GO" id="GO:0016020">
    <property type="term" value="C:membrane"/>
    <property type="evidence" value="ECO:0007669"/>
    <property type="project" value="UniProtKB-SubCell"/>
</dbReference>
<dbReference type="OrthoDB" id="411524at2759"/>
<dbReference type="GO" id="GO:0015020">
    <property type="term" value="F:glucuronosyltransferase activity"/>
    <property type="evidence" value="ECO:0007669"/>
    <property type="project" value="TreeGrafter"/>
</dbReference>
<dbReference type="PANTHER" id="PTHR12270">
    <property type="entry name" value="GLYCOSYLTRANSFERASE-RELATED"/>
    <property type="match status" value="1"/>
</dbReference>
<keyword evidence="2" id="KW-0812">Transmembrane</keyword>
<evidence type="ECO:0000256" key="3">
    <source>
        <dbReference type="ARBA" id="ARBA00022968"/>
    </source>
</evidence>
<keyword evidence="3" id="KW-0735">Signal-anchor</keyword>
<dbReference type="EnsemblMetazoa" id="CapteT201000">
    <property type="protein sequence ID" value="CapteP201000"/>
    <property type="gene ID" value="CapteG201000"/>
</dbReference>
<evidence type="ECO:0000256" key="5">
    <source>
        <dbReference type="ARBA" id="ARBA00023136"/>
    </source>
</evidence>